<dbReference type="InterPro" id="IPR002750">
    <property type="entry name" value="CobE/GbiG_C"/>
</dbReference>
<dbReference type="KEGG" id="emo:DM558_03295"/>
<keyword evidence="3" id="KW-0378">Hydrolase</keyword>
<dbReference type="InterPro" id="IPR036518">
    <property type="entry name" value="CobE/GbiG_C_sf"/>
</dbReference>
<evidence type="ECO:0000259" key="1">
    <source>
        <dbReference type="Pfam" id="PF01890"/>
    </source>
</evidence>
<sequence length="350" mass="37499">MNSEKPKLAVLTITLGGKTQAMRLSQLLPCDCFTSDKLVSTGFTGFNGSMADCVHRLFTTYQALLFICATGITVRMIAPLVTDKLADPAVLVMDEHATHVISLLSGHVGGANQLAVKLAKLLGATPVITTATDVNQLASLDTLIQSIGADVSLYRQQVKDINQLLVSGQAVGLYLDGVEVEDTRGFTPVTDLQLIPEGLAALVVVSNHTGLSFVANCLVVKVIPKNIVVGIGCRRGTDVALIYQHLCQHLAKYQIDLRAIKQIGSVIIKQDEVGLIALAEQLAVPFQIFSIEALQAHEHLFPISEFVRRTIGIGSVSQPCAWIMSNGNLLGETLKQDGITITLGVSKCYI</sequence>
<dbReference type="SUPFAM" id="SSF159672">
    <property type="entry name" value="CbiG N-terminal domain-like"/>
    <property type="match status" value="1"/>
</dbReference>
<dbReference type="RefSeq" id="WP_127162034.1">
    <property type="nucleotide sequence ID" value="NZ_CP029822.1"/>
</dbReference>
<dbReference type="EC" id="3.7.1.12" evidence="3"/>
<proteinExistence type="predicted"/>
<dbReference type="Gene3D" id="3.40.50.11220">
    <property type="match status" value="1"/>
</dbReference>
<evidence type="ECO:0000259" key="2">
    <source>
        <dbReference type="Pfam" id="PF11760"/>
    </source>
</evidence>
<dbReference type="PANTHER" id="PTHR37477">
    <property type="entry name" value="COBALT-PRECORRIN-5A HYDROLASE"/>
    <property type="match status" value="1"/>
</dbReference>
<feature type="domain" description="Cobalamin synthesis G N-terminal" evidence="2">
    <location>
        <begin position="53"/>
        <end position="133"/>
    </location>
</feature>
<protein>
    <submittedName>
        <fullName evidence="3">Cobalt-precorrin 5A hydrolase</fullName>
        <ecNumber evidence="3">3.7.1.12</ecNumber>
    </submittedName>
</protein>
<dbReference type="SUPFAM" id="SSF159664">
    <property type="entry name" value="CobE/GbiG C-terminal domain-like"/>
    <property type="match status" value="1"/>
</dbReference>
<dbReference type="InterPro" id="IPR021744">
    <property type="entry name" value="CbiG_N"/>
</dbReference>
<organism evidence="3 4">
    <name type="scientific">Entomomonas moraniae</name>
    <dbReference type="NCBI Taxonomy" id="2213226"/>
    <lineage>
        <taxon>Bacteria</taxon>
        <taxon>Pseudomonadati</taxon>
        <taxon>Pseudomonadota</taxon>
        <taxon>Gammaproteobacteria</taxon>
        <taxon>Pseudomonadales</taxon>
        <taxon>Pseudomonadaceae</taxon>
        <taxon>Entomomonas</taxon>
    </lineage>
</organism>
<evidence type="ECO:0000313" key="4">
    <source>
        <dbReference type="Proteomes" id="UP000273143"/>
    </source>
</evidence>
<dbReference type="EMBL" id="CP029822">
    <property type="protein sequence ID" value="AZS52155.1"/>
    <property type="molecule type" value="Genomic_DNA"/>
</dbReference>
<dbReference type="Gene3D" id="3.30.420.180">
    <property type="entry name" value="CobE/GbiG C-terminal domain"/>
    <property type="match status" value="1"/>
</dbReference>
<dbReference type="GO" id="GO:0043779">
    <property type="term" value="F:cobalt-precorrin-5A acetaldehyde-lyase activity"/>
    <property type="evidence" value="ECO:0007669"/>
    <property type="project" value="UniProtKB-EC"/>
</dbReference>
<dbReference type="PANTHER" id="PTHR37477:SF1">
    <property type="entry name" value="COBALT-PRECORRIN-5A HYDROLASE"/>
    <property type="match status" value="1"/>
</dbReference>
<accession>A0A3Q9JP55</accession>
<keyword evidence="4" id="KW-1185">Reference proteome</keyword>
<feature type="domain" description="CobE/GbiG C-terminal" evidence="1">
    <location>
        <begin position="227"/>
        <end position="343"/>
    </location>
</feature>
<evidence type="ECO:0000313" key="3">
    <source>
        <dbReference type="EMBL" id="AZS52155.1"/>
    </source>
</evidence>
<dbReference type="NCBIfam" id="NF004466">
    <property type="entry name" value="PRK05788.1-4"/>
    <property type="match status" value="1"/>
</dbReference>
<dbReference type="InterPro" id="IPR038029">
    <property type="entry name" value="GbiG_N_sf"/>
</dbReference>
<dbReference type="GO" id="GO:0009236">
    <property type="term" value="P:cobalamin biosynthetic process"/>
    <property type="evidence" value="ECO:0007669"/>
    <property type="project" value="InterPro"/>
</dbReference>
<dbReference type="Proteomes" id="UP000273143">
    <property type="component" value="Chromosome"/>
</dbReference>
<dbReference type="InterPro" id="IPR052553">
    <property type="entry name" value="CbiG_hydrolase"/>
</dbReference>
<gene>
    <name evidence="3" type="primary">cbiG</name>
    <name evidence="3" type="ORF">DM558_03295</name>
</gene>
<dbReference type="Pfam" id="PF11760">
    <property type="entry name" value="CbiG_N"/>
    <property type="match status" value="1"/>
</dbReference>
<dbReference type="Pfam" id="PF01890">
    <property type="entry name" value="CbiG_C"/>
    <property type="match status" value="1"/>
</dbReference>
<dbReference type="AlphaFoldDB" id="A0A3Q9JP55"/>
<name>A0A3Q9JP55_9GAMM</name>
<reference evidence="4" key="1">
    <citation type="submission" date="2018-06" db="EMBL/GenBank/DDBJ databases">
        <title>Complete genome of Pseudomonas insecticola strain QZS01.</title>
        <authorList>
            <person name="Wang J."/>
            <person name="Su Q."/>
        </authorList>
    </citation>
    <scope>NUCLEOTIDE SEQUENCE [LARGE SCALE GENOMIC DNA]</scope>
    <source>
        <strain evidence="4">QZS01</strain>
    </source>
</reference>